<comment type="similarity">
    <text evidence="2">In the N-terminal section; belongs to the leguminous lectin family.</text>
</comment>
<accession>A0A2G5C5G3</accession>
<evidence type="ECO:0000256" key="11">
    <source>
        <dbReference type="ARBA" id="ARBA00022777"/>
    </source>
</evidence>
<comment type="catalytic activity">
    <reaction evidence="18">
        <text>L-seryl-[protein] + ATP = O-phospho-L-seryl-[protein] + ADP + H(+)</text>
        <dbReference type="Rhea" id="RHEA:17989"/>
        <dbReference type="Rhea" id="RHEA-COMP:9863"/>
        <dbReference type="Rhea" id="RHEA-COMP:11604"/>
        <dbReference type="ChEBI" id="CHEBI:15378"/>
        <dbReference type="ChEBI" id="CHEBI:29999"/>
        <dbReference type="ChEBI" id="CHEBI:30616"/>
        <dbReference type="ChEBI" id="CHEBI:83421"/>
        <dbReference type="ChEBI" id="CHEBI:456216"/>
        <dbReference type="EC" id="2.7.11.1"/>
    </reaction>
</comment>
<keyword evidence="14" id="KW-0472">Membrane</keyword>
<keyword evidence="5" id="KW-1003">Cell membrane</keyword>
<feature type="binding site" evidence="19">
    <location>
        <position position="69"/>
    </location>
    <ligand>
        <name>ATP</name>
        <dbReference type="ChEBI" id="CHEBI:30616"/>
    </ligand>
</feature>
<dbReference type="PROSITE" id="PS00108">
    <property type="entry name" value="PROTEIN_KINASE_ST"/>
    <property type="match status" value="1"/>
</dbReference>
<dbReference type="GO" id="GO:0002229">
    <property type="term" value="P:defense response to oomycetes"/>
    <property type="evidence" value="ECO:0007669"/>
    <property type="project" value="UniProtKB-ARBA"/>
</dbReference>
<dbReference type="PROSITE" id="PS00107">
    <property type="entry name" value="PROTEIN_KINASE_ATP"/>
    <property type="match status" value="1"/>
</dbReference>
<evidence type="ECO:0000313" key="21">
    <source>
        <dbReference type="EMBL" id="PIA26534.1"/>
    </source>
</evidence>
<dbReference type="InterPro" id="IPR008271">
    <property type="entry name" value="Ser/Thr_kinase_AS"/>
</dbReference>
<keyword evidence="6" id="KW-0723">Serine/threonine-protein kinase</keyword>
<dbReference type="Gene3D" id="1.10.510.10">
    <property type="entry name" value="Transferase(Phosphotransferase) domain 1"/>
    <property type="match status" value="2"/>
</dbReference>
<evidence type="ECO:0000256" key="16">
    <source>
        <dbReference type="ARBA" id="ARBA00023180"/>
    </source>
</evidence>
<keyword evidence="9" id="KW-0732">Signal</keyword>
<evidence type="ECO:0000256" key="2">
    <source>
        <dbReference type="ARBA" id="ARBA00008536"/>
    </source>
</evidence>
<dbReference type="InterPro" id="IPR017441">
    <property type="entry name" value="Protein_kinase_ATP_BS"/>
</dbReference>
<dbReference type="InterPro" id="IPR051824">
    <property type="entry name" value="LRR_Rcpt-Like_S/T_Kinase"/>
</dbReference>
<dbReference type="InParanoid" id="A0A2G5C5G3"/>
<dbReference type="SUPFAM" id="SSF56112">
    <property type="entry name" value="Protein kinase-like (PK-like)"/>
    <property type="match status" value="2"/>
</dbReference>
<comment type="subcellular location">
    <subcellularLocation>
        <location evidence="1">Cell membrane</location>
        <topology evidence="1">Single-pass type I membrane protein</topology>
    </subcellularLocation>
</comment>
<evidence type="ECO:0000256" key="14">
    <source>
        <dbReference type="ARBA" id="ARBA00023136"/>
    </source>
</evidence>
<evidence type="ECO:0000256" key="15">
    <source>
        <dbReference type="ARBA" id="ARBA00023170"/>
    </source>
</evidence>
<keyword evidence="8" id="KW-0812">Transmembrane</keyword>
<feature type="domain" description="Protein kinase" evidence="20">
    <location>
        <begin position="36"/>
        <end position="314"/>
    </location>
</feature>
<dbReference type="Pfam" id="PF07714">
    <property type="entry name" value="PK_Tyr_Ser-Thr"/>
    <property type="match status" value="1"/>
</dbReference>
<dbReference type="GO" id="GO:0005524">
    <property type="term" value="F:ATP binding"/>
    <property type="evidence" value="ECO:0007669"/>
    <property type="project" value="UniProtKB-UniRule"/>
</dbReference>
<evidence type="ECO:0000256" key="17">
    <source>
        <dbReference type="ARBA" id="ARBA00047899"/>
    </source>
</evidence>
<protein>
    <recommendedName>
        <fullName evidence="4">non-specific serine/threonine protein kinase</fullName>
        <ecNumber evidence="4">2.7.11.1</ecNumber>
    </recommendedName>
</protein>
<evidence type="ECO:0000256" key="12">
    <source>
        <dbReference type="ARBA" id="ARBA00022840"/>
    </source>
</evidence>
<dbReference type="InterPro" id="IPR000719">
    <property type="entry name" value="Prot_kinase_dom"/>
</dbReference>
<dbReference type="EC" id="2.7.11.1" evidence="4"/>
<dbReference type="FunFam" id="1.10.510.10:FF:000240">
    <property type="entry name" value="Lectin-domain containing receptor kinase A4.3"/>
    <property type="match status" value="1"/>
</dbReference>
<dbReference type="STRING" id="218851.A0A2G5C5G3"/>
<evidence type="ECO:0000256" key="19">
    <source>
        <dbReference type="PROSITE-ProRule" id="PRU10141"/>
    </source>
</evidence>
<evidence type="ECO:0000256" key="13">
    <source>
        <dbReference type="ARBA" id="ARBA00022989"/>
    </source>
</evidence>
<reference evidence="21 22" key="1">
    <citation type="submission" date="2017-09" db="EMBL/GenBank/DDBJ databases">
        <title>WGS assembly of Aquilegia coerulea Goldsmith.</title>
        <authorList>
            <person name="Hodges S."/>
            <person name="Kramer E."/>
            <person name="Nordborg M."/>
            <person name="Tomkins J."/>
            <person name="Borevitz J."/>
            <person name="Derieg N."/>
            <person name="Yan J."/>
            <person name="Mihaltcheva S."/>
            <person name="Hayes R.D."/>
            <person name="Rokhsar D."/>
        </authorList>
    </citation>
    <scope>NUCLEOTIDE SEQUENCE [LARGE SCALE GENOMIC DNA]</scope>
    <source>
        <strain evidence="22">cv. Goldsmith</strain>
    </source>
</reference>
<evidence type="ECO:0000256" key="1">
    <source>
        <dbReference type="ARBA" id="ARBA00004251"/>
    </source>
</evidence>
<dbReference type="InterPro" id="IPR011009">
    <property type="entry name" value="Kinase-like_dom_sf"/>
</dbReference>
<comment type="similarity">
    <text evidence="3">In the C-terminal section; belongs to the protein kinase superfamily. Ser/Thr protein kinase family.</text>
</comment>
<keyword evidence="13" id="KW-1133">Transmembrane helix</keyword>
<proteinExistence type="inferred from homology"/>
<dbReference type="AlphaFoldDB" id="A0A2G5C5G3"/>
<dbReference type="EMBL" id="KZ305108">
    <property type="protein sequence ID" value="PIA26534.1"/>
    <property type="molecule type" value="Genomic_DNA"/>
</dbReference>
<dbReference type="GO" id="GO:0004674">
    <property type="term" value="F:protein serine/threonine kinase activity"/>
    <property type="evidence" value="ECO:0007669"/>
    <property type="project" value="UniProtKB-KW"/>
</dbReference>
<organism evidence="21 22">
    <name type="scientific">Aquilegia coerulea</name>
    <name type="common">Rocky mountain columbine</name>
    <dbReference type="NCBI Taxonomy" id="218851"/>
    <lineage>
        <taxon>Eukaryota</taxon>
        <taxon>Viridiplantae</taxon>
        <taxon>Streptophyta</taxon>
        <taxon>Embryophyta</taxon>
        <taxon>Tracheophyta</taxon>
        <taxon>Spermatophyta</taxon>
        <taxon>Magnoliopsida</taxon>
        <taxon>Ranunculales</taxon>
        <taxon>Ranunculaceae</taxon>
        <taxon>Thalictroideae</taxon>
        <taxon>Aquilegia</taxon>
    </lineage>
</organism>
<gene>
    <name evidence="21" type="ORF">AQUCO_09100015v1</name>
</gene>
<evidence type="ECO:0000256" key="6">
    <source>
        <dbReference type="ARBA" id="ARBA00022527"/>
    </source>
</evidence>
<evidence type="ECO:0000256" key="3">
    <source>
        <dbReference type="ARBA" id="ARBA00010217"/>
    </source>
</evidence>
<keyword evidence="16" id="KW-0325">Glycoprotein</keyword>
<evidence type="ECO:0000256" key="10">
    <source>
        <dbReference type="ARBA" id="ARBA00022741"/>
    </source>
</evidence>
<evidence type="ECO:0000256" key="7">
    <source>
        <dbReference type="ARBA" id="ARBA00022679"/>
    </source>
</evidence>
<keyword evidence="22" id="KW-1185">Reference proteome</keyword>
<dbReference type="GO" id="GO:0005886">
    <property type="term" value="C:plasma membrane"/>
    <property type="evidence" value="ECO:0007669"/>
    <property type="project" value="UniProtKB-SubCell"/>
</dbReference>
<dbReference type="PANTHER" id="PTHR48006">
    <property type="entry name" value="LEUCINE-RICH REPEAT-CONTAINING PROTEIN DDB_G0281931-RELATED"/>
    <property type="match status" value="1"/>
</dbReference>
<evidence type="ECO:0000256" key="9">
    <source>
        <dbReference type="ARBA" id="ARBA00022729"/>
    </source>
</evidence>
<comment type="catalytic activity">
    <reaction evidence="17">
        <text>L-threonyl-[protein] + ATP = O-phospho-L-threonyl-[protein] + ADP + H(+)</text>
        <dbReference type="Rhea" id="RHEA:46608"/>
        <dbReference type="Rhea" id="RHEA-COMP:11060"/>
        <dbReference type="Rhea" id="RHEA-COMP:11605"/>
        <dbReference type="ChEBI" id="CHEBI:15378"/>
        <dbReference type="ChEBI" id="CHEBI:30013"/>
        <dbReference type="ChEBI" id="CHEBI:30616"/>
        <dbReference type="ChEBI" id="CHEBI:61977"/>
        <dbReference type="ChEBI" id="CHEBI:456216"/>
        <dbReference type="EC" id="2.7.11.1"/>
    </reaction>
</comment>
<dbReference type="InterPro" id="IPR001245">
    <property type="entry name" value="Ser-Thr/Tyr_kinase_cat_dom"/>
</dbReference>
<keyword evidence="11" id="KW-0418">Kinase</keyword>
<keyword evidence="15" id="KW-0675">Receptor</keyword>
<evidence type="ECO:0000256" key="18">
    <source>
        <dbReference type="ARBA" id="ARBA00048679"/>
    </source>
</evidence>
<dbReference type="PROSITE" id="PS50011">
    <property type="entry name" value="PROTEIN_KINASE_DOM"/>
    <property type="match status" value="2"/>
</dbReference>
<keyword evidence="12 19" id="KW-0067">ATP-binding</keyword>
<sequence length="699" mass="79631">MKTPSTLEDASSDVEKIINELRPKSYSYEDLERFTSKFSEPLGFGGYGEVYKGQFPSGVHIAVKVLAKKDVVEETLMAEVRTLGKAYHRNLVKLYGYCFEHNMKALVYEYIENGSLDRILYENHNGIEWETLYGIAIETAKGIDYLHDGLDERIIHYDIKASNVLLGKTLSPKITDFGLAKLMKRDVSRVPLTRIRGTFGYNAPETWMPSSQVTYKCDVYSFGMMLFEILGNRRNGEGENWFPKKVWEKYKDGQLAHIINDCGITEKDYEKAKTLSMVALWCVQYTPERRPSMNDVVLMLQNKVPVDMPSYPFQFRQSWDSSMLPREVIAEIPPTQEVIAEVRSEATFTIESSYFSRKLAGKFRKKKGSQVLESEKAISLSSPYTSQQDGSKNKSLIFFEGIRQFELEDLLKSQAEMLRKDDFGTSYKAVLDNGEFLCINRLNIIQDEEKRENIETYMEVLGNLRHNNIVSMKAYYFSRDEKLLFSDYMPKGSLFSFLHTNRGVGQAPLDWNTRLKIAAGVACGLDFIHNYSSQSPTLVARGVTLSHGNIKSTNVLIDSTGNPRLTEFGLFAFASATVRSRSNGYRAPETLLAEGRKFSYQKVDIYAFGVLLLEILTGKCPFKNGGSEVVDLRRMVQQVIKKDWMAKVFDSELVMHQASEQQMVGLLEIAMSCTTFSTDKRPSICSVFNMIKDIRNTEE</sequence>
<name>A0A2G5C5G3_AQUCA</name>
<evidence type="ECO:0000256" key="4">
    <source>
        <dbReference type="ARBA" id="ARBA00012513"/>
    </source>
</evidence>
<dbReference type="Proteomes" id="UP000230069">
    <property type="component" value="Unassembled WGS sequence"/>
</dbReference>
<evidence type="ECO:0000256" key="8">
    <source>
        <dbReference type="ARBA" id="ARBA00022692"/>
    </source>
</evidence>
<evidence type="ECO:0000259" key="20">
    <source>
        <dbReference type="PROSITE" id="PS50011"/>
    </source>
</evidence>
<dbReference type="Gene3D" id="3.30.200.20">
    <property type="entry name" value="Phosphorylase Kinase, domain 1"/>
    <property type="match status" value="2"/>
</dbReference>
<feature type="domain" description="Protein kinase" evidence="20">
    <location>
        <begin position="412"/>
        <end position="699"/>
    </location>
</feature>
<dbReference type="PANTHER" id="PTHR48006:SF102">
    <property type="entry name" value="LEUCINE-RICH REPEAT-CONTAINING PROTEIN DDB_G0281931-RELATED"/>
    <property type="match status" value="1"/>
</dbReference>
<evidence type="ECO:0000313" key="22">
    <source>
        <dbReference type="Proteomes" id="UP000230069"/>
    </source>
</evidence>
<dbReference type="Pfam" id="PF00069">
    <property type="entry name" value="Pkinase"/>
    <property type="match status" value="1"/>
</dbReference>
<evidence type="ECO:0000256" key="5">
    <source>
        <dbReference type="ARBA" id="ARBA00022475"/>
    </source>
</evidence>
<dbReference type="SMART" id="SM00220">
    <property type="entry name" value="S_TKc"/>
    <property type="match status" value="2"/>
</dbReference>
<keyword evidence="7" id="KW-0808">Transferase</keyword>
<dbReference type="OrthoDB" id="4062651at2759"/>
<keyword evidence="10 19" id="KW-0547">Nucleotide-binding</keyword>